<dbReference type="EMBL" id="CAXDID020000553">
    <property type="protein sequence ID" value="CAL6102250.1"/>
    <property type="molecule type" value="Genomic_DNA"/>
</dbReference>
<dbReference type="Proteomes" id="UP001642409">
    <property type="component" value="Unassembled WGS sequence"/>
</dbReference>
<sequence>MQFGGIIAFANSSDIQIMGIGFNSYEKWLTRYTNYTGQIIGAVSSSLSKIQVQNICLKLIISFEQDPNSIDSFGIIGYSEGNIKLQQCTLQFQSNNGTYNSFGTVGYISSLCKNATFYDLYIQMNMAQSICGKVSALSGILNAQNWAINSINIYDSNISGSHGGLIAGNTINIGSVNNIQIMYSQVYVNINSNANACAGIIFGWVGPSYALVIIQNIIMKNNIIVANSTQVPQYTNTFSSLLGGYIGEMYNSSNVSIQQTSQYNTSIISTLHLTSQIGGIAGNVFNLLVIQNTNLTLCTITSNANSQAKTGGFIGFIHTRNRTSQLIQIQNSQCNQLNLSITSTNYSYSGGLVGYMESSNLQFSNVYLSDIVINALSFNIYAKITVNFCIGCNITLNQVISQGTNLINLASISNCEITNIDTIDGC</sequence>
<proteinExistence type="predicted"/>
<comment type="caution">
    <text evidence="1">The sequence shown here is derived from an EMBL/GenBank/DDBJ whole genome shotgun (WGS) entry which is preliminary data.</text>
</comment>
<protein>
    <submittedName>
        <fullName evidence="3">Hypothetical_protein</fullName>
    </submittedName>
</protein>
<evidence type="ECO:0000313" key="3">
    <source>
        <dbReference type="EMBL" id="CAL6102246.1"/>
    </source>
</evidence>
<organism evidence="1">
    <name type="scientific">Hexamita inflata</name>
    <dbReference type="NCBI Taxonomy" id="28002"/>
    <lineage>
        <taxon>Eukaryota</taxon>
        <taxon>Metamonada</taxon>
        <taxon>Diplomonadida</taxon>
        <taxon>Hexamitidae</taxon>
        <taxon>Hexamitinae</taxon>
        <taxon>Hexamita</taxon>
    </lineage>
</organism>
<name>A0AA86PKK0_9EUKA</name>
<evidence type="ECO:0000313" key="1">
    <source>
        <dbReference type="EMBL" id="CAI9941369.1"/>
    </source>
</evidence>
<dbReference type="EMBL" id="CAXDID020000553">
    <property type="protein sequence ID" value="CAL6102246.1"/>
    <property type="molecule type" value="Genomic_DNA"/>
</dbReference>
<dbReference type="AlphaFoldDB" id="A0AA86PKK0"/>
<evidence type="ECO:0000313" key="4">
    <source>
        <dbReference type="EMBL" id="CAL6102250.1"/>
    </source>
</evidence>
<evidence type="ECO:0000313" key="2">
    <source>
        <dbReference type="EMBL" id="CAI9941371.1"/>
    </source>
</evidence>
<reference evidence="3 5" key="2">
    <citation type="submission" date="2024-07" db="EMBL/GenBank/DDBJ databases">
        <authorList>
            <person name="Akdeniz Z."/>
        </authorList>
    </citation>
    <scope>NUCLEOTIDE SEQUENCE [LARGE SCALE GENOMIC DNA]</scope>
</reference>
<gene>
    <name evidence="1" type="ORF">HINF_LOCUS29014</name>
    <name evidence="2" type="ORF">HINF_LOCUS29016</name>
    <name evidence="3" type="ORF">HINF_LOCUS71575</name>
    <name evidence="4" type="ORF">HINF_LOCUS71577</name>
</gene>
<dbReference type="EMBL" id="CATOUU010000691">
    <property type="protein sequence ID" value="CAI9941369.1"/>
    <property type="molecule type" value="Genomic_DNA"/>
</dbReference>
<evidence type="ECO:0000313" key="5">
    <source>
        <dbReference type="Proteomes" id="UP001642409"/>
    </source>
</evidence>
<accession>A0AA86PKK0</accession>
<keyword evidence="5" id="KW-1185">Reference proteome</keyword>
<reference evidence="1" key="1">
    <citation type="submission" date="2023-06" db="EMBL/GenBank/DDBJ databases">
        <authorList>
            <person name="Kurt Z."/>
        </authorList>
    </citation>
    <scope>NUCLEOTIDE SEQUENCE</scope>
</reference>
<dbReference type="EMBL" id="CATOUU010000691">
    <property type="protein sequence ID" value="CAI9941371.1"/>
    <property type="molecule type" value="Genomic_DNA"/>
</dbReference>